<dbReference type="InterPro" id="IPR037522">
    <property type="entry name" value="HD_GYP_dom"/>
</dbReference>
<dbReference type="GO" id="GO:0008081">
    <property type="term" value="F:phosphoric diester hydrolase activity"/>
    <property type="evidence" value="ECO:0007669"/>
    <property type="project" value="UniProtKB-ARBA"/>
</dbReference>
<dbReference type="SMART" id="SM00471">
    <property type="entry name" value="HDc"/>
    <property type="match status" value="1"/>
</dbReference>
<dbReference type="SUPFAM" id="SSF109604">
    <property type="entry name" value="HD-domain/PDEase-like"/>
    <property type="match status" value="2"/>
</dbReference>
<dbReference type="PANTHER" id="PTHR45228">
    <property type="entry name" value="CYCLIC DI-GMP PHOSPHODIESTERASE TM_0186-RELATED"/>
    <property type="match status" value="1"/>
</dbReference>
<protein>
    <submittedName>
        <fullName evidence="2">HD domain-containing protein</fullName>
    </submittedName>
</protein>
<dbReference type="InterPro" id="IPR052020">
    <property type="entry name" value="Cyclic_di-GMP/3'3'-cGAMP_PDE"/>
</dbReference>
<dbReference type="RefSeq" id="WP_128384828.1">
    <property type="nucleotide sequence ID" value="NZ_CP035033.1"/>
</dbReference>
<sequence length="456" mass="50989">MVDKVQNLSLSQVISALSYALDLTEGQPAGHSVRCCWIGMHIGKIIGLESKHIWNLYYTLLLKDAGCSSNAARLYELYGSDERQAKKDFKLVDNDSYKQMLDFVLKHTAVGSGLISKTKRLINIARFGDEQSTEMFATRCERGADIAKRLGFNEEIADGIRYLDEHWNGNGKPYGVAGDQIPINAQIALLSQVTDVFFQTGGQVAALNEVRSRKGSWFNPALVDALLSLETQSPFWETLTKTDLESDIRSLEPEAEKITLTQQKIDDITYAFAMIVDAKSPFTHDHSSRVADYTVKLSQHFGFSFEQQREINRCALLHDIGKLGVSNHILDKPGKLTDDEFKQVQLHPLYSEQILQRIQPFNRIAKICGAHHEKLNGKGYPYGLKSEEILFETKLITVADIFDALTASRPYRDAMPIEKALSILKSECGSSIEPDIYEALIQILPQLAIGAESQNG</sequence>
<name>A0A410H326_9GAMM</name>
<proteinExistence type="predicted"/>
<evidence type="ECO:0000313" key="2">
    <source>
        <dbReference type="EMBL" id="QAB15306.1"/>
    </source>
</evidence>
<keyword evidence="3" id="KW-1185">Reference proteome</keyword>
<dbReference type="AlphaFoldDB" id="A0A410H326"/>
<dbReference type="KEGG" id="htr:EPV75_06305"/>
<dbReference type="CDD" id="cd00077">
    <property type="entry name" value="HDc"/>
    <property type="match status" value="1"/>
</dbReference>
<feature type="domain" description="HD-GYP" evidence="1">
    <location>
        <begin position="261"/>
        <end position="456"/>
    </location>
</feature>
<reference evidence="2 3" key="1">
    <citation type="journal article" date="2018" name="Environ. Microbiol.">
        <title>Genomes of ubiquitous marine and hypersaline Hydrogenovibrio, Thiomicrorhabdus and Thiomicrospira spp. encode a diversity of mechanisms to sustain chemolithoautotrophy in heterogeneous environments.</title>
        <authorList>
            <person name="Scott K.M."/>
            <person name="Williams J."/>
            <person name="Porter C.M.B."/>
            <person name="Russel S."/>
            <person name="Harmer T.L."/>
            <person name="Paul J.H."/>
            <person name="Antonen K.M."/>
            <person name="Bridges M.K."/>
            <person name="Camper G.J."/>
            <person name="Campla C.K."/>
            <person name="Casella L.G."/>
            <person name="Chase E."/>
            <person name="Conrad J.W."/>
            <person name="Cruz M.C."/>
            <person name="Dunlap D.S."/>
            <person name="Duran L."/>
            <person name="Fahsbender E.M."/>
            <person name="Goldsmith D.B."/>
            <person name="Keeley R.F."/>
            <person name="Kondoff M.R."/>
            <person name="Kussy B.I."/>
            <person name="Lane M.K."/>
            <person name="Lawler S."/>
            <person name="Leigh B.A."/>
            <person name="Lewis C."/>
            <person name="Lostal L.M."/>
            <person name="Marking D."/>
            <person name="Mancera P.A."/>
            <person name="McClenthan E.C."/>
            <person name="McIntyre E.A."/>
            <person name="Mine J.A."/>
            <person name="Modi S."/>
            <person name="Moore B.D."/>
            <person name="Morgan W.A."/>
            <person name="Nelson K.M."/>
            <person name="Nguyen K.N."/>
            <person name="Ogburn N."/>
            <person name="Parrino D.G."/>
            <person name="Pedapudi A.D."/>
            <person name="Pelham R.P."/>
            <person name="Preece A.M."/>
            <person name="Rampersad E.A."/>
            <person name="Richardson J.C."/>
            <person name="Rodgers C.M."/>
            <person name="Schaffer B.L."/>
            <person name="Sheridan N.E."/>
            <person name="Solone M.R."/>
            <person name="Staley Z.R."/>
            <person name="Tabuchi M."/>
            <person name="Waide R.J."/>
            <person name="Wanjugi P.W."/>
            <person name="Young S."/>
            <person name="Clum A."/>
            <person name="Daum C."/>
            <person name="Huntemann M."/>
            <person name="Ivanova N."/>
            <person name="Kyrpides N."/>
            <person name="Mikhailova N."/>
            <person name="Palaniappan K."/>
            <person name="Pillay M."/>
            <person name="Reddy T.B.K."/>
            <person name="Shapiro N."/>
            <person name="Stamatis D."/>
            <person name="Varghese N."/>
            <person name="Woyke T."/>
            <person name="Boden R."/>
            <person name="Freyermuth S.K."/>
            <person name="Kerfeld C.A."/>
        </authorList>
    </citation>
    <scope>NUCLEOTIDE SEQUENCE [LARGE SCALE GENOMIC DNA]</scope>
    <source>
        <strain evidence="2 3">JR-2</strain>
    </source>
</reference>
<dbReference type="InterPro" id="IPR003607">
    <property type="entry name" value="HD/PDEase_dom"/>
</dbReference>
<evidence type="ECO:0000259" key="1">
    <source>
        <dbReference type="PROSITE" id="PS51832"/>
    </source>
</evidence>
<gene>
    <name evidence="2" type="ORF">EPV75_06305</name>
</gene>
<dbReference type="PROSITE" id="PS51832">
    <property type="entry name" value="HD_GYP"/>
    <property type="match status" value="1"/>
</dbReference>
<dbReference type="EMBL" id="CP035033">
    <property type="protein sequence ID" value="QAB15306.1"/>
    <property type="molecule type" value="Genomic_DNA"/>
</dbReference>
<dbReference type="Proteomes" id="UP000285478">
    <property type="component" value="Chromosome"/>
</dbReference>
<dbReference type="Gene3D" id="1.10.3210.10">
    <property type="entry name" value="Hypothetical protein af1432"/>
    <property type="match status" value="2"/>
</dbReference>
<accession>A0A410H326</accession>
<evidence type="ECO:0000313" key="3">
    <source>
        <dbReference type="Proteomes" id="UP000285478"/>
    </source>
</evidence>
<dbReference type="Pfam" id="PF13487">
    <property type="entry name" value="HD_5"/>
    <property type="match status" value="2"/>
</dbReference>
<dbReference type="PANTHER" id="PTHR45228:SF5">
    <property type="entry name" value="CYCLIC DI-GMP PHOSPHODIESTERASE VC_1348-RELATED"/>
    <property type="match status" value="1"/>
</dbReference>
<organism evidence="2 3">
    <name type="scientific">Hydrogenovibrio thermophilus</name>
    <dbReference type="NCBI Taxonomy" id="265883"/>
    <lineage>
        <taxon>Bacteria</taxon>
        <taxon>Pseudomonadati</taxon>
        <taxon>Pseudomonadota</taxon>
        <taxon>Gammaproteobacteria</taxon>
        <taxon>Thiotrichales</taxon>
        <taxon>Piscirickettsiaceae</taxon>
        <taxon>Hydrogenovibrio</taxon>
    </lineage>
</organism>